<proteinExistence type="predicted"/>
<comment type="caution">
    <text evidence="1">The sequence shown here is derived from an EMBL/GenBank/DDBJ whole genome shotgun (WGS) entry which is preliminary data.</text>
</comment>
<sequence>MTYQKHYIDEDNPSGEEFTTLCGLSRSEMIEQNYNDCIATEYCEITCWECLELVRNDPDFPMLKMYEENRLSKAKS</sequence>
<dbReference type="AlphaFoldDB" id="A0A0F9BKE6"/>
<accession>A0A0F9BKE6</accession>
<organism evidence="1">
    <name type="scientific">marine sediment metagenome</name>
    <dbReference type="NCBI Taxonomy" id="412755"/>
    <lineage>
        <taxon>unclassified sequences</taxon>
        <taxon>metagenomes</taxon>
        <taxon>ecological metagenomes</taxon>
    </lineage>
</organism>
<gene>
    <name evidence="1" type="ORF">LCGC14_2716520</name>
</gene>
<name>A0A0F9BKE6_9ZZZZ</name>
<protein>
    <submittedName>
        <fullName evidence="1">Uncharacterized protein</fullName>
    </submittedName>
</protein>
<evidence type="ECO:0000313" key="1">
    <source>
        <dbReference type="EMBL" id="KKK91084.1"/>
    </source>
</evidence>
<dbReference type="EMBL" id="LAZR01048809">
    <property type="protein sequence ID" value="KKK91084.1"/>
    <property type="molecule type" value="Genomic_DNA"/>
</dbReference>
<reference evidence="1" key="1">
    <citation type="journal article" date="2015" name="Nature">
        <title>Complex archaea that bridge the gap between prokaryotes and eukaryotes.</title>
        <authorList>
            <person name="Spang A."/>
            <person name="Saw J.H."/>
            <person name="Jorgensen S.L."/>
            <person name="Zaremba-Niedzwiedzka K."/>
            <person name="Martijn J."/>
            <person name="Lind A.E."/>
            <person name="van Eijk R."/>
            <person name="Schleper C."/>
            <person name="Guy L."/>
            <person name="Ettema T.J."/>
        </authorList>
    </citation>
    <scope>NUCLEOTIDE SEQUENCE</scope>
</reference>